<comment type="caution">
    <text evidence="10">The sequence shown here is derived from an EMBL/GenBank/DDBJ whole genome shotgun (WGS) entry which is preliminary data.</text>
</comment>
<keyword evidence="3 8" id="KW-0812">Transmembrane</keyword>
<feature type="compositionally biased region" description="Polar residues" evidence="7">
    <location>
        <begin position="660"/>
        <end position="670"/>
    </location>
</feature>
<feature type="transmembrane region" description="Helical" evidence="8">
    <location>
        <begin position="393"/>
        <end position="413"/>
    </location>
</feature>
<name>A0A226E332_FOLCA</name>
<dbReference type="Gene3D" id="1.20.1070.10">
    <property type="entry name" value="Rhodopsin 7-helix transmembrane proteins"/>
    <property type="match status" value="1"/>
</dbReference>
<evidence type="ECO:0000313" key="10">
    <source>
        <dbReference type="EMBL" id="OXA52145.1"/>
    </source>
</evidence>
<keyword evidence="4 8" id="KW-1133">Transmembrane helix</keyword>
<keyword evidence="5" id="KW-0807">Transducer</keyword>
<feature type="domain" description="G-protein coupled receptors family 2 profile 2" evidence="9">
    <location>
        <begin position="356"/>
        <end position="630"/>
    </location>
</feature>
<dbReference type="Pfam" id="PF00002">
    <property type="entry name" value="7tm_2"/>
    <property type="match status" value="1"/>
</dbReference>
<proteinExistence type="inferred from homology"/>
<dbReference type="PANTHER" id="PTHR46953">
    <property type="entry name" value="G-PROTEIN COUPLED RECEPTOR MTH-LIKE 1-RELATED"/>
    <property type="match status" value="1"/>
</dbReference>
<feature type="transmembrane region" description="Helical" evidence="8">
    <location>
        <begin position="473"/>
        <end position="492"/>
    </location>
</feature>
<dbReference type="GO" id="GO:0007166">
    <property type="term" value="P:cell surface receptor signaling pathway"/>
    <property type="evidence" value="ECO:0007669"/>
    <property type="project" value="InterPro"/>
</dbReference>
<dbReference type="Proteomes" id="UP000198287">
    <property type="component" value="Unassembled WGS sequence"/>
</dbReference>
<keyword evidence="10" id="KW-0675">Receptor</keyword>
<feature type="transmembrane region" description="Helical" evidence="8">
    <location>
        <begin position="529"/>
        <end position="552"/>
    </location>
</feature>
<dbReference type="OrthoDB" id="6134459at2759"/>
<dbReference type="InterPro" id="IPR052808">
    <property type="entry name" value="GPCR_Mth-like"/>
</dbReference>
<dbReference type="InterPro" id="IPR017981">
    <property type="entry name" value="GPCR_2-like_7TM"/>
</dbReference>
<dbReference type="SUPFAM" id="SSF63877">
    <property type="entry name" value="Methuselah ectodomain"/>
    <property type="match status" value="1"/>
</dbReference>
<dbReference type="CDD" id="cd15039">
    <property type="entry name" value="7tmB3_Methuselah-like"/>
    <property type="match status" value="1"/>
</dbReference>
<keyword evidence="6 8" id="KW-0472">Membrane</keyword>
<feature type="transmembrane region" description="Helical" evidence="8">
    <location>
        <begin position="573"/>
        <end position="594"/>
    </location>
</feature>
<dbReference type="PROSITE" id="PS50261">
    <property type="entry name" value="G_PROTEIN_RECEP_F2_4"/>
    <property type="match status" value="1"/>
</dbReference>
<sequence>MIMPKSQCRFRRSKLLPSSVLILFTIIGQIFAQNTFKSIQLRLQICSGQDIGDDEQKDIILKSFLGNIPILGENSSLEIVPSIHQSQNCEAGVNLRKNYRSQITELNEIDAKTAGFSKGSITAYISYENDELIFQSENSTYTLKQFCVSPKVSIDADNNKPSKKVDESQRANFAIFECRHARSRLHGCSQHVPCIRKCCPIDEAWDVKNSSCQKVDIAETASRAWDPNFYEVTDDGDCVIKLKDLHGPNTPPPQFHYDIGPPRKCGQSEEWNVIPSRNIPGELGLGRFRMLLNGSVLMNYDNGSWVSLSRGTYCVDEIMTTMHHNKNGTLRRCRRSTKVLLVCKDEYQLRGPKKPIPSEYATMLFSAATILLLIVIVYLLLWDRHSIYEWTVFFEVLSMIMMIIMVGVSHSVARDATEGYYGSKRCIGLGMASHYFFLATFFWLGIINFEIWWNFRTLTIRNRKSKKWLRLMIYHVFGCGGPAIIVLIGWLLDVKYGLQNDNIDCTSLILPNYGQLNCYISKRAQGPYLYFPIGVLLGFNLLFYSLTVFKMCQYQKNSQQISRNKTNGQFQPVAVFARLFIVMGVSWVFEIVAWAVKPNVRGSVPLYWVIFDIVTLVQAIAIFVIFVCRRDVVESLIIKYPPFQRVLGPLLRLSCCTTKQSKSASPTSGPVRNGLAPSPQQHPTLALNGDNKVSNISSPSSISEQIDLNLTISLKDIVAGQISPSMNHKTFDTMTTHVTQELRP</sequence>
<evidence type="ECO:0000256" key="3">
    <source>
        <dbReference type="ARBA" id="ARBA00022692"/>
    </source>
</evidence>
<evidence type="ECO:0000256" key="5">
    <source>
        <dbReference type="ARBA" id="ARBA00023040"/>
    </source>
</evidence>
<organism evidence="10 11">
    <name type="scientific">Folsomia candida</name>
    <name type="common">Springtail</name>
    <dbReference type="NCBI Taxonomy" id="158441"/>
    <lineage>
        <taxon>Eukaryota</taxon>
        <taxon>Metazoa</taxon>
        <taxon>Ecdysozoa</taxon>
        <taxon>Arthropoda</taxon>
        <taxon>Hexapoda</taxon>
        <taxon>Collembola</taxon>
        <taxon>Entomobryomorpha</taxon>
        <taxon>Isotomoidea</taxon>
        <taxon>Isotomidae</taxon>
        <taxon>Proisotominae</taxon>
        <taxon>Folsomia</taxon>
    </lineage>
</organism>
<evidence type="ECO:0000256" key="2">
    <source>
        <dbReference type="ARBA" id="ARBA00008979"/>
    </source>
</evidence>
<dbReference type="EMBL" id="LNIX01000007">
    <property type="protein sequence ID" value="OXA52145.1"/>
    <property type="molecule type" value="Genomic_DNA"/>
</dbReference>
<evidence type="ECO:0000256" key="4">
    <source>
        <dbReference type="ARBA" id="ARBA00022989"/>
    </source>
</evidence>
<dbReference type="OMA" id="WVIFDIV"/>
<accession>A0A226E332</accession>
<gene>
    <name evidence="10" type="ORF">Fcan01_13399</name>
</gene>
<dbReference type="GO" id="GO:0004930">
    <property type="term" value="F:G protein-coupled receptor activity"/>
    <property type="evidence" value="ECO:0007669"/>
    <property type="project" value="UniProtKB-KW"/>
</dbReference>
<feature type="transmembrane region" description="Helical" evidence="8">
    <location>
        <begin position="433"/>
        <end position="453"/>
    </location>
</feature>
<evidence type="ECO:0000256" key="8">
    <source>
        <dbReference type="SAM" id="Phobius"/>
    </source>
</evidence>
<keyword evidence="5" id="KW-0297">G-protein coupled receptor</keyword>
<comment type="subcellular location">
    <subcellularLocation>
        <location evidence="1">Membrane</location>
        <topology evidence="1">Multi-pass membrane protein</topology>
    </subcellularLocation>
</comment>
<feature type="transmembrane region" description="Helical" evidence="8">
    <location>
        <begin position="606"/>
        <end position="628"/>
    </location>
</feature>
<evidence type="ECO:0000313" key="11">
    <source>
        <dbReference type="Proteomes" id="UP000198287"/>
    </source>
</evidence>
<dbReference type="GO" id="GO:0016020">
    <property type="term" value="C:membrane"/>
    <property type="evidence" value="ECO:0007669"/>
    <property type="project" value="UniProtKB-SubCell"/>
</dbReference>
<protein>
    <submittedName>
        <fullName evidence="10">Putative G-protein coupled receptor Mth-like 3</fullName>
    </submittedName>
</protein>
<evidence type="ECO:0000259" key="9">
    <source>
        <dbReference type="PROSITE" id="PS50261"/>
    </source>
</evidence>
<dbReference type="InterPro" id="IPR000832">
    <property type="entry name" value="GPCR_2_secretin-like"/>
</dbReference>
<evidence type="ECO:0000256" key="6">
    <source>
        <dbReference type="ARBA" id="ARBA00023136"/>
    </source>
</evidence>
<evidence type="ECO:0000256" key="1">
    <source>
        <dbReference type="ARBA" id="ARBA00004141"/>
    </source>
</evidence>
<feature type="region of interest" description="Disordered" evidence="7">
    <location>
        <begin position="660"/>
        <end position="690"/>
    </location>
</feature>
<reference evidence="10 11" key="1">
    <citation type="submission" date="2015-12" db="EMBL/GenBank/DDBJ databases">
        <title>The genome of Folsomia candida.</title>
        <authorList>
            <person name="Faddeeva A."/>
            <person name="Derks M.F."/>
            <person name="Anvar Y."/>
            <person name="Smit S."/>
            <person name="Van Straalen N."/>
            <person name="Roelofs D."/>
        </authorList>
    </citation>
    <scope>NUCLEOTIDE SEQUENCE [LARGE SCALE GENOMIC DNA]</scope>
    <source>
        <strain evidence="10 11">VU population</strain>
        <tissue evidence="10">Whole body</tissue>
    </source>
</reference>
<comment type="similarity">
    <text evidence="2">Belongs to the G-protein coupled receptor 2 family. Mth subfamily.</text>
</comment>
<feature type="transmembrane region" description="Helical" evidence="8">
    <location>
        <begin position="360"/>
        <end position="381"/>
    </location>
</feature>
<dbReference type="InterPro" id="IPR036272">
    <property type="entry name" value="Methuselah_N_sf"/>
</dbReference>
<keyword evidence="11" id="KW-1185">Reference proteome</keyword>
<dbReference type="PANTHER" id="PTHR46953:SF1">
    <property type="entry name" value="G-PROTEIN COUPLED RECEPTOR MTH-LIKE 1-RELATED"/>
    <property type="match status" value="1"/>
</dbReference>
<evidence type="ECO:0000256" key="7">
    <source>
        <dbReference type="SAM" id="MobiDB-lite"/>
    </source>
</evidence>
<dbReference type="AlphaFoldDB" id="A0A226E332"/>